<gene>
    <name evidence="3" type="ORF">PAUS00366_LOCUS1247</name>
</gene>
<sequence length="136" mass="15419">MKCGFRSRRFAVAGLLLISAMINVSEAFSLTPPRKSREATASTSAIGYTMQIPEFVVRLPKGGTWYDVANPTARRIVYDDAPSEFMFATVGSDWPELSDNSEKEEALSEPTPKQPRQPWSRFNPLRRVRNLIRRIL</sequence>
<feature type="chain" id="PRO_5030725273" evidence="2">
    <location>
        <begin position="28"/>
        <end position="136"/>
    </location>
</feature>
<name>A0A7S4AA12_9STRA</name>
<feature type="signal peptide" evidence="2">
    <location>
        <begin position="1"/>
        <end position="27"/>
    </location>
</feature>
<organism evidence="3">
    <name type="scientific">Pseudo-nitzschia australis</name>
    <dbReference type="NCBI Taxonomy" id="44445"/>
    <lineage>
        <taxon>Eukaryota</taxon>
        <taxon>Sar</taxon>
        <taxon>Stramenopiles</taxon>
        <taxon>Ochrophyta</taxon>
        <taxon>Bacillariophyta</taxon>
        <taxon>Bacillariophyceae</taxon>
        <taxon>Bacillariophycidae</taxon>
        <taxon>Bacillariales</taxon>
        <taxon>Bacillariaceae</taxon>
        <taxon>Pseudo-nitzschia</taxon>
    </lineage>
</organism>
<evidence type="ECO:0000313" key="3">
    <source>
        <dbReference type="EMBL" id="CAE0708527.1"/>
    </source>
</evidence>
<protein>
    <submittedName>
        <fullName evidence="3">Uncharacterized protein</fullName>
    </submittedName>
</protein>
<evidence type="ECO:0000256" key="1">
    <source>
        <dbReference type="SAM" id="MobiDB-lite"/>
    </source>
</evidence>
<proteinExistence type="predicted"/>
<dbReference type="EMBL" id="HBIX01001681">
    <property type="protein sequence ID" value="CAE0708527.1"/>
    <property type="molecule type" value="Transcribed_RNA"/>
</dbReference>
<keyword evidence="2" id="KW-0732">Signal</keyword>
<feature type="region of interest" description="Disordered" evidence="1">
    <location>
        <begin position="93"/>
        <end position="120"/>
    </location>
</feature>
<dbReference type="AlphaFoldDB" id="A0A7S4AA12"/>
<reference evidence="3" key="1">
    <citation type="submission" date="2021-01" db="EMBL/GenBank/DDBJ databases">
        <authorList>
            <person name="Corre E."/>
            <person name="Pelletier E."/>
            <person name="Niang G."/>
            <person name="Scheremetjew M."/>
            <person name="Finn R."/>
            <person name="Kale V."/>
            <person name="Holt S."/>
            <person name="Cochrane G."/>
            <person name="Meng A."/>
            <person name="Brown T."/>
            <person name="Cohen L."/>
        </authorList>
    </citation>
    <scope>NUCLEOTIDE SEQUENCE</scope>
    <source>
        <strain evidence="3">10249 10 AB</strain>
    </source>
</reference>
<accession>A0A7S4AA12</accession>
<evidence type="ECO:0000256" key="2">
    <source>
        <dbReference type="SAM" id="SignalP"/>
    </source>
</evidence>